<evidence type="ECO:0000256" key="1">
    <source>
        <dbReference type="SAM" id="MobiDB-lite"/>
    </source>
</evidence>
<accession>A0ABQ2EZA0</accession>
<sequence length="127" mass="13212">MTPCPGRATTLTSSPAQMSPGVSTRKYAPGWHSAANRFSQRASRQHKGASVPATKQMARAAAGETIEFLVSGAPALSASPGTREGSSSVRLGWCPSYSLISLAPCLGVCWRGIGESSSEVRGDETRS</sequence>
<reference evidence="3" key="1">
    <citation type="journal article" date="2019" name="Int. J. Syst. Evol. Microbiol.">
        <title>The Global Catalogue of Microorganisms (GCM) 10K type strain sequencing project: providing services to taxonomists for standard genome sequencing and annotation.</title>
        <authorList>
            <consortium name="The Broad Institute Genomics Platform"/>
            <consortium name="The Broad Institute Genome Sequencing Center for Infectious Disease"/>
            <person name="Wu L."/>
            <person name="Ma J."/>
        </authorList>
    </citation>
    <scope>NUCLEOTIDE SEQUENCE [LARGE SCALE GENOMIC DNA]</scope>
    <source>
        <strain evidence="3">JCM 30331</strain>
    </source>
</reference>
<feature type="compositionally biased region" description="Polar residues" evidence="1">
    <location>
        <begin position="9"/>
        <end position="22"/>
    </location>
</feature>
<name>A0ABQ2EZA0_9DEIO</name>
<evidence type="ECO:0000313" key="2">
    <source>
        <dbReference type="EMBL" id="GGK35261.1"/>
    </source>
</evidence>
<dbReference type="EMBL" id="BMPP01000014">
    <property type="protein sequence ID" value="GGK35261.1"/>
    <property type="molecule type" value="Genomic_DNA"/>
</dbReference>
<proteinExistence type="predicted"/>
<dbReference type="Proteomes" id="UP000647587">
    <property type="component" value="Unassembled WGS sequence"/>
</dbReference>
<organism evidence="2 3">
    <name type="scientific">Deinococcus malanensis</name>
    <dbReference type="NCBI Taxonomy" id="1706855"/>
    <lineage>
        <taxon>Bacteria</taxon>
        <taxon>Thermotogati</taxon>
        <taxon>Deinococcota</taxon>
        <taxon>Deinococci</taxon>
        <taxon>Deinococcales</taxon>
        <taxon>Deinococcaceae</taxon>
        <taxon>Deinococcus</taxon>
    </lineage>
</organism>
<comment type="caution">
    <text evidence="2">The sequence shown here is derived from an EMBL/GenBank/DDBJ whole genome shotgun (WGS) entry which is preliminary data.</text>
</comment>
<feature type="region of interest" description="Disordered" evidence="1">
    <location>
        <begin position="1"/>
        <end position="26"/>
    </location>
</feature>
<protein>
    <submittedName>
        <fullName evidence="2">Uncharacterized protein</fullName>
    </submittedName>
</protein>
<evidence type="ECO:0000313" key="3">
    <source>
        <dbReference type="Proteomes" id="UP000647587"/>
    </source>
</evidence>
<keyword evidence="3" id="KW-1185">Reference proteome</keyword>
<gene>
    <name evidence="2" type="ORF">GCM10008955_31450</name>
</gene>